<sequence>MPLTGAMFLGAERRTGRGPAVASVDPRTDTPLEPGYGSGTAEDVARACELAEQAAPGFRATSPERRATFLERIADRIEALGEELIVRAVAESGLPAVRVTGERDRTTGQLRLLAAEVRYGAWAEVRIDRPLPDRVPEPRPDLRERHIGIGPVAVFGASDFPLGFSVAGGDSTAALAAGCPVVLKAHSAHLGTSELVGSAVAAAVRESELPEGVFSLLFGSGAELGRALVADPRIRAVGFTGSRAGGEALMRTAAARPEPVPVYAEMSSVNPVFLLPGALRDRSAALVEGFIGALTAGAGQFRTRPGLLAAVNGPELAEFLAAAGRAVSAQIARTVQTRAFHDAYERAAAALSAVEDVREIAAGQPGEGANTCAPRLFTVPAETFLGRPELQDQPFGAAATVVTCRDTAQLTEVARALRGQLTATVHHGTGDRDTAAALLPLLETRAGRVLYDGWPTAVEVSHAMVHGGPYPATSDVRTTSVGTLSVRRFLRPVCYQDVPADFLPADVSDGNPRDLPRRLDGAREHR</sequence>
<reference evidence="1" key="1">
    <citation type="submission" date="2022-10" db="EMBL/GenBank/DDBJ databases">
        <title>The complete genomes of actinobacterial strains from the NBC collection.</title>
        <authorList>
            <person name="Joergensen T.S."/>
            <person name="Alvarez Arevalo M."/>
            <person name="Sterndorff E.B."/>
            <person name="Faurdal D."/>
            <person name="Vuksanovic O."/>
            <person name="Mourched A.-S."/>
            <person name="Charusanti P."/>
            <person name="Shaw S."/>
            <person name="Blin K."/>
            <person name="Weber T."/>
        </authorList>
    </citation>
    <scope>NUCLEOTIDE SEQUENCE</scope>
    <source>
        <strain evidence="1">NBC 01771</strain>
    </source>
</reference>
<gene>
    <name evidence="1" type="ORF">OG835_20760</name>
</gene>
<organism evidence="1 2">
    <name type="scientific">Streptomyces scopuliridis</name>
    <dbReference type="NCBI Taxonomy" id="452529"/>
    <lineage>
        <taxon>Bacteria</taxon>
        <taxon>Bacillati</taxon>
        <taxon>Actinomycetota</taxon>
        <taxon>Actinomycetes</taxon>
        <taxon>Kitasatosporales</taxon>
        <taxon>Streptomycetaceae</taxon>
        <taxon>Streptomyces</taxon>
    </lineage>
</organism>
<accession>A0ACD4ZLL6</accession>
<name>A0ACD4ZLL6_9ACTN</name>
<keyword evidence="2" id="KW-1185">Reference proteome</keyword>
<evidence type="ECO:0000313" key="1">
    <source>
        <dbReference type="EMBL" id="WSB99205.1"/>
    </source>
</evidence>
<evidence type="ECO:0000313" key="2">
    <source>
        <dbReference type="Proteomes" id="UP001348369"/>
    </source>
</evidence>
<proteinExistence type="predicted"/>
<dbReference type="Proteomes" id="UP001348369">
    <property type="component" value="Chromosome"/>
</dbReference>
<dbReference type="EMBL" id="CP109109">
    <property type="protein sequence ID" value="WSB99205.1"/>
    <property type="molecule type" value="Genomic_DNA"/>
</dbReference>
<protein>
    <submittedName>
        <fullName evidence="1">Aldehyde dehydrogenase (NADP(+))</fullName>
    </submittedName>
</protein>